<reference evidence="2 3" key="1">
    <citation type="submission" date="2016-04" db="EMBL/GenBank/DDBJ databases">
        <title>A degradative enzymes factory behind the ericoid mycorrhizal symbiosis.</title>
        <authorList>
            <consortium name="DOE Joint Genome Institute"/>
            <person name="Martino E."/>
            <person name="Morin E."/>
            <person name="Grelet G."/>
            <person name="Kuo A."/>
            <person name="Kohler A."/>
            <person name="Daghino S."/>
            <person name="Barry K."/>
            <person name="Choi C."/>
            <person name="Cichocki N."/>
            <person name="Clum A."/>
            <person name="Copeland A."/>
            <person name="Hainaut M."/>
            <person name="Haridas S."/>
            <person name="Labutti K."/>
            <person name="Lindquist E."/>
            <person name="Lipzen A."/>
            <person name="Khouja H.-R."/>
            <person name="Murat C."/>
            <person name="Ohm R."/>
            <person name="Olson A."/>
            <person name="Spatafora J."/>
            <person name="Veneault-Fourrey C."/>
            <person name="Henrissat B."/>
            <person name="Grigoriev I."/>
            <person name="Martin F."/>
            <person name="Perotto S."/>
        </authorList>
    </citation>
    <scope>NUCLEOTIDE SEQUENCE [LARGE SCALE GENOMIC DNA]</scope>
    <source>
        <strain evidence="2 3">E</strain>
    </source>
</reference>
<gene>
    <name evidence="2" type="ORF">K444DRAFT_386823</name>
</gene>
<dbReference type="EMBL" id="KZ613788">
    <property type="protein sequence ID" value="PMD60629.1"/>
    <property type="molecule type" value="Genomic_DNA"/>
</dbReference>
<protein>
    <submittedName>
        <fullName evidence="2">Uncharacterized protein</fullName>
    </submittedName>
</protein>
<organism evidence="2 3">
    <name type="scientific">Hyaloscypha bicolor E</name>
    <dbReference type="NCBI Taxonomy" id="1095630"/>
    <lineage>
        <taxon>Eukaryota</taxon>
        <taxon>Fungi</taxon>
        <taxon>Dikarya</taxon>
        <taxon>Ascomycota</taxon>
        <taxon>Pezizomycotina</taxon>
        <taxon>Leotiomycetes</taxon>
        <taxon>Helotiales</taxon>
        <taxon>Hyaloscyphaceae</taxon>
        <taxon>Hyaloscypha</taxon>
        <taxon>Hyaloscypha bicolor</taxon>
    </lineage>
</organism>
<name>A0A2J6TC74_9HELO</name>
<dbReference type="InParanoid" id="A0A2J6TC74"/>
<evidence type="ECO:0000256" key="1">
    <source>
        <dbReference type="SAM" id="Phobius"/>
    </source>
</evidence>
<keyword evidence="1" id="KW-0812">Transmembrane</keyword>
<evidence type="ECO:0000313" key="3">
    <source>
        <dbReference type="Proteomes" id="UP000235371"/>
    </source>
</evidence>
<proteinExistence type="predicted"/>
<sequence length="122" mass="13762">MAKHPLHLKNSSPISSTVELFLFVAFCSASLFLDVPFGPALSSIHTTGGRRLCTRNLTRPLSQVFENNDRDYPCKYFKTNIRSLSALQQGTASLLDCSFSTYFWTKWHHKSSIDFLGLLPFA</sequence>
<keyword evidence="1" id="KW-0472">Membrane</keyword>
<dbReference type="AlphaFoldDB" id="A0A2J6TC74"/>
<dbReference type="RefSeq" id="XP_024737533.1">
    <property type="nucleotide sequence ID" value="XM_024872401.1"/>
</dbReference>
<dbReference type="GeneID" id="36580482"/>
<evidence type="ECO:0000313" key="2">
    <source>
        <dbReference type="EMBL" id="PMD60629.1"/>
    </source>
</evidence>
<keyword evidence="1" id="KW-1133">Transmembrane helix</keyword>
<keyword evidence="3" id="KW-1185">Reference proteome</keyword>
<dbReference type="Proteomes" id="UP000235371">
    <property type="component" value="Unassembled WGS sequence"/>
</dbReference>
<feature type="transmembrane region" description="Helical" evidence="1">
    <location>
        <begin position="20"/>
        <end position="41"/>
    </location>
</feature>
<accession>A0A2J6TC74</accession>